<dbReference type="EMBL" id="CACRUS010000030">
    <property type="protein sequence ID" value="VYU75725.1"/>
    <property type="molecule type" value="Genomic_DNA"/>
</dbReference>
<reference evidence="2" key="1">
    <citation type="submission" date="2019-11" db="EMBL/GenBank/DDBJ databases">
        <authorList>
            <person name="Feng L."/>
        </authorList>
    </citation>
    <scope>NUCLEOTIDE SEQUENCE</scope>
    <source>
        <strain evidence="2">PagglomeransLFYP105</strain>
    </source>
</reference>
<evidence type="ECO:0000313" key="2">
    <source>
        <dbReference type="EMBL" id="VYU75725.1"/>
    </source>
</evidence>
<gene>
    <name evidence="2" type="ORF">PALFYP105_01078</name>
</gene>
<protein>
    <recommendedName>
        <fullName evidence="3">DUF551 domain-containing protein</fullName>
    </recommendedName>
</protein>
<feature type="region of interest" description="Disordered" evidence="1">
    <location>
        <begin position="282"/>
        <end position="307"/>
    </location>
</feature>
<dbReference type="AlphaFoldDB" id="A0A6N3HG00"/>
<evidence type="ECO:0000256" key="1">
    <source>
        <dbReference type="SAM" id="MobiDB-lite"/>
    </source>
</evidence>
<evidence type="ECO:0008006" key="3">
    <source>
        <dbReference type="Google" id="ProtNLM"/>
    </source>
</evidence>
<proteinExistence type="predicted"/>
<name>A0A6N3HG00_ENTAG</name>
<accession>A0A6N3HG00</accession>
<sequence>MSNIDKQAVQAVADLKAGYTLGHADLAILNELARIALASLEAEAVCVIDQSNLDYLKSGADADVWPASRKEMGDVLLYRTAPPAPANAEPVAWLWSHRKHPSEVTLVRPEDDERAEGAHWSGWSCQALYAAPPAPVSVPDAMEMDDDFDSAFEHGKAVGWNACRAAMLQGANGTLTNEGTITATQFKPVADLYGLTSPTGGETSFTFDAVEARDFIDGGWSCQEYVELGRFQEAVSGNSPVIPGCSCLTCRPLTFSDSRFVVCPECGNKRCPHANDHRNACTGSNEPGQEGSAYPAAPQQEVESQIRKGKTVAMEEWELGARLTKHRFKP</sequence>
<organism evidence="2">
    <name type="scientific">Enterobacter agglomerans</name>
    <name type="common">Erwinia herbicola</name>
    <name type="synonym">Pantoea agglomerans</name>
    <dbReference type="NCBI Taxonomy" id="549"/>
    <lineage>
        <taxon>Bacteria</taxon>
        <taxon>Pseudomonadati</taxon>
        <taxon>Pseudomonadota</taxon>
        <taxon>Gammaproteobacteria</taxon>
        <taxon>Enterobacterales</taxon>
        <taxon>Erwiniaceae</taxon>
        <taxon>Pantoea</taxon>
        <taxon>Pantoea agglomerans group</taxon>
    </lineage>
</organism>